<evidence type="ECO:0000259" key="4">
    <source>
        <dbReference type="Pfam" id="PF07587"/>
    </source>
</evidence>
<dbReference type="PANTHER" id="PTHR35889">
    <property type="entry name" value="CYCLOINULO-OLIGOSACCHARIDE FRUCTANOTRANSFERASE-RELATED"/>
    <property type="match status" value="1"/>
</dbReference>
<dbReference type="InterPro" id="IPR011444">
    <property type="entry name" value="DUF1549"/>
</dbReference>
<gene>
    <name evidence="6" type="ORF">I41_06570</name>
</gene>
<dbReference type="AlphaFoldDB" id="A0A517TSZ3"/>
<feature type="domain" description="Cytochrome C Planctomycete-type" evidence="5">
    <location>
        <begin position="59"/>
        <end position="120"/>
    </location>
</feature>
<keyword evidence="7" id="KW-1185">Reference proteome</keyword>
<evidence type="ECO:0000256" key="1">
    <source>
        <dbReference type="SAM" id="Coils"/>
    </source>
</evidence>
<evidence type="ECO:0000313" key="6">
    <source>
        <dbReference type="EMBL" id="QDT71499.1"/>
    </source>
</evidence>
<reference evidence="6 7" key="1">
    <citation type="submission" date="2019-02" db="EMBL/GenBank/DDBJ databases">
        <title>Deep-cultivation of Planctomycetes and their phenomic and genomic characterization uncovers novel biology.</title>
        <authorList>
            <person name="Wiegand S."/>
            <person name="Jogler M."/>
            <person name="Boedeker C."/>
            <person name="Pinto D."/>
            <person name="Vollmers J."/>
            <person name="Rivas-Marin E."/>
            <person name="Kohn T."/>
            <person name="Peeters S.H."/>
            <person name="Heuer A."/>
            <person name="Rast P."/>
            <person name="Oberbeckmann S."/>
            <person name="Bunk B."/>
            <person name="Jeske O."/>
            <person name="Meyerdierks A."/>
            <person name="Storesund J.E."/>
            <person name="Kallscheuer N."/>
            <person name="Luecker S."/>
            <person name="Lage O.M."/>
            <person name="Pohl T."/>
            <person name="Merkel B.J."/>
            <person name="Hornburger P."/>
            <person name="Mueller R.-W."/>
            <person name="Bruemmer F."/>
            <person name="Labrenz M."/>
            <person name="Spormann A.M."/>
            <person name="Op den Camp H."/>
            <person name="Overmann J."/>
            <person name="Amann R."/>
            <person name="Jetten M.S.M."/>
            <person name="Mascher T."/>
            <person name="Medema M.H."/>
            <person name="Devos D.P."/>
            <person name="Kaster A.-K."/>
            <person name="Ovreas L."/>
            <person name="Rohde M."/>
            <person name="Galperin M.Y."/>
            <person name="Jogler C."/>
        </authorList>
    </citation>
    <scope>NUCLEOTIDE SEQUENCE [LARGE SCALE GENOMIC DNA]</scope>
    <source>
        <strain evidence="6 7">I41</strain>
    </source>
</reference>
<proteinExistence type="predicted"/>
<evidence type="ECO:0000259" key="3">
    <source>
        <dbReference type="Pfam" id="PF07583"/>
    </source>
</evidence>
<dbReference type="InterPro" id="IPR036909">
    <property type="entry name" value="Cyt_c-like_dom_sf"/>
</dbReference>
<dbReference type="InterPro" id="IPR022655">
    <property type="entry name" value="DUF1553"/>
</dbReference>
<dbReference type="EMBL" id="CP036339">
    <property type="protein sequence ID" value="QDT71499.1"/>
    <property type="molecule type" value="Genomic_DNA"/>
</dbReference>
<evidence type="ECO:0000256" key="2">
    <source>
        <dbReference type="SAM" id="SignalP"/>
    </source>
</evidence>
<protein>
    <submittedName>
        <fullName evidence="6">Planctomycete cytochrome C</fullName>
    </submittedName>
</protein>
<dbReference type="GO" id="GO:0009055">
    <property type="term" value="F:electron transfer activity"/>
    <property type="evidence" value="ECO:0007669"/>
    <property type="project" value="InterPro"/>
</dbReference>
<keyword evidence="2" id="KW-0732">Signal</keyword>
<dbReference type="InterPro" id="IPR011429">
    <property type="entry name" value="Cyt_c_Planctomycete-type"/>
</dbReference>
<feature type="domain" description="DUF1549" evidence="3">
    <location>
        <begin position="167"/>
        <end position="373"/>
    </location>
</feature>
<dbReference type="Proteomes" id="UP000317909">
    <property type="component" value="Chromosome"/>
</dbReference>
<dbReference type="SUPFAM" id="SSF46626">
    <property type="entry name" value="Cytochrome c"/>
    <property type="match status" value="1"/>
</dbReference>
<feature type="chain" id="PRO_5022228878" evidence="2">
    <location>
        <begin position="28"/>
        <end position="1016"/>
    </location>
</feature>
<dbReference type="PANTHER" id="PTHR35889:SF3">
    <property type="entry name" value="F-BOX DOMAIN-CONTAINING PROTEIN"/>
    <property type="match status" value="1"/>
</dbReference>
<dbReference type="Pfam" id="PF07587">
    <property type="entry name" value="PSD1"/>
    <property type="match status" value="1"/>
</dbReference>
<name>A0A517TSZ3_9BACT</name>
<dbReference type="Gene3D" id="2.60.120.260">
    <property type="entry name" value="Galactose-binding domain-like"/>
    <property type="match status" value="1"/>
</dbReference>
<evidence type="ECO:0000259" key="5">
    <source>
        <dbReference type="Pfam" id="PF07635"/>
    </source>
</evidence>
<evidence type="ECO:0000313" key="7">
    <source>
        <dbReference type="Proteomes" id="UP000317909"/>
    </source>
</evidence>
<dbReference type="Pfam" id="PF07635">
    <property type="entry name" value="PSCyt1"/>
    <property type="match status" value="1"/>
</dbReference>
<dbReference type="GO" id="GO:0020037">
    <property type="term" value="F:heme binding"/>
    <property type="evidence" value="ECO:0007669"/>
    <property type="project" value="InterPro"/>
</dbReference>
<dbReference type="KEGG" id="llh:I41_06570"/>
<feature type="signal peptide" evidence="2">
    <location>
        <begin position="1"/>
        <end position="27"/>
    </location>
</feature>
<sequence precursor="true">MGTMFLLDMHWRRLVSGLLACVGTALAGDLRAVAADAASSAQAPVRFGRDIRPILSHNCFLCHGQDEKRRGAGLRLDEREQALAELESGLHAIVPGKPEESELVARITAEDDSLRMPPPESHKTLTAEQIELVRRWIAEGAEYEPHWSFIPPQQVDPPADAAASVNPIDAFVRARLARDGLSMAPAADRRTLIRRVTLDLTGLPPTLDEIEAFLADERPDAYERVVDRLLASPRYGERMALDWLDAARYADTHGYHIDSQRDMWAWRDWVIKAFNENMPFDQFTVWQLAGDLLPEATTEHMIASGFNRNHPVNFEGGAIPEEYHVEYVVDRATTTATVWLGLTVGCARCHDHKYDPITQKEFFQFFAFFNNVDEEGLDGYRGNAKPMLELPSDAQRSRREKLNREVAEIEQQLKEREAAADQAQAAWEAIWRDRQTSAKVRPGEWFLFGPVSLDTPALARAESFGVSSPVNLETTFANQDGSFRWLPGPQFVDGNEASLSGDAAAAYLTRQIGSSEDTIVRARLGTSDGVQVWLNGELIWDREEQATFSPDQRELELHLREGSNELLIKLVNYAWEWQFEFALDPRLEASAPANVVALLEIAPEQRTEEQAAALRHYFRENHFADDQYRDLTRGLGQKRAELAELKAKIPSTMVMREREELRKTFLLARGQYTNPTEELSPGTPRALPPLPAGEPANRLTLARWLTAPGHPLTARVTVNRLWQALFGTGLVKTAEDFGLQGAAPANADLLDWLAVEFVDSGWDVKQMLRLMVTSDAYRQSSASSPELFARDPDNQLLAHGPRFRMPAEFIRDLALAASGTLDARIGGASVKPYQPGDLWGELAHQKTNYKFTAQLFEQDHGADLYRRSMYTFWKRSVPPVNLVALDAPSRETCTVRRERTNTPLQALVLLNDPTFVEAARHLAERMMAAGQGDPSAAIARGFELVTARRPTEQEAAILAAEYERQLASFAADAGAADALLAIGESPRDQSLDAVSHAAWTNVALVILNLDEAITRN</sequence>
<dbReference type="Pfam" id="PF07583">
    <property type="entry name" value="PSCyt2"/>
    <property type="match status" value="1"/>
</dbReference>
<accession>A0A517TSZ3</accession>
<feature type="coiled-coil region" evidence="1">
    <location>
        <begin position="392"/>
        <end position="426"/>
    </location>
</feature>
<feature type="domain" description="DUF1553" evidence="4">
    <location>
        <begin position="697"/>
        <end position="959"/>
    </location>
</feature>
<keyword evidence="1" id="KW-0175">Coiled coil</keyword>
<organism evidence="6 7">
    <name type="scientific">Lacipirellula limnantheis</name>
    <dbReference type="NCBI Taxonomy" id="2528024"/>
    <lineage>
        <taxon>Bacteria</taxon>
        <taxon>Pseudomonadati</taxon>
        <taxon>Planctomycetota</taxon>
        <taxon>Planctomycetia</taxon>
        <taxon>Pirellulales</taxon>
        <taxon>Lacipirellulaceae</taxon>
        <taxon>Lacipirellula</taxon>
    </lineage>
</organism>